<keyword evidence="3 4" id="KW-0460">Magnesium</keyword>
<dbReference type="SUPFAM" id="SSF48576">
    <property type="entry name" value="Terpenoid synthases"/>
    <property type="match status" value="1"/>
</dbReference>
<dbReference type="PANTHER" id="PTHR35201">
    <property type="entry name" value="TERPENE SYNTHASE"/>
    <property type="match status" value="1"/>
</dbReference>
<evidence type="ECO:0000313" key="5">
    <source>
        <dbReference type="EMBL" id="KAK4184826.1"/>
    </source>
</evidence>
<proteinExistence type="inferred from homology"/>
<accession>A0AAN6WN19</accession>
<keyword evidence="4" id="KW-0479">Metal-binding</keyword>
<comment type="caution">
    <text evidence="5">The sequence shown here is derived from an EMBL/GenBank/DDBJ whole genome shotgun (WGS) entry which is preliminary data.</text>
</comment>
<keyword evidence="6" id="KW-1185">Reference proteome</keyword>
<protein>
    <recommendedName>
        <fullName evidence="4">Terpene synthase</fullName>
        <ecNumber evidence="4">4.2.3.-</ecNumber>
    </recommendedName>
</protein>
<evidence type="ECO:0000313" key="6">
    <source>
        <dbReference type="Proteomes" id="UP001302126"/>
    </source>
</evidence>
<evidence type="ECO:0000256" key="1">
    <source>
        <dbReference type="ARBA" id="ARBA00001946"/>
    </source>
</evidence>
<dbReference type="GO" id="GO:0010333">
    <property type="term" value="F:terpene synthase activity"/>
    <property type="evidence" value="ECO:0007669"/>
    <property type="project" value="InterPro"/>
</dbReference>
<comment type="similarity">
    <text evidence="2 4">Belongs to the terpene synthase family.</text>
</comment>
<dbReference type="GO" id="GO:0008299">
    <property type="term" value="P:isoprenoid biosynthetic process"/>
    <property type="evidence" value="ECO:0007669"/>
    <property type="project" value="UniProtKB-ARBA"/>
</dbReference>
<dbReference type="EC" id="4.2.3.-" evidence="4"/>
<evidence type="ECO:0000256" key="4">
    <source>
        <dbReference type="RuleBase" id="RU366034"/>
    </source>
</evidence>
<dbReference type="GO" id="GO:0046872">
    <property type="term" value="F:metal ion binding"/>
    <property type="evidence" value="ECO:0007669"/>
    <property type="project" value="UniProtKB-KW"/>
</dbReference>
<comment type="cofactor">
    <cofactor evidence="1 4">
        <name>Mg(2+)</name>
        <dbReference type="ChEBI" id="CHEBI:18420"/>
    </cofactor>
</comment>
<reference evidence="5" key="1">
    <citation type="journal article" date="2023" name="Mol. Phylogenet. Evol.">
        <title>Genome-scale phylogeny and comparative genomics of the fungal order Sordariales.</title>
        <authorList>
            <person name="Hensen N."/>
            <person name="Bonometti L."/>
            <person name="Westerberg I."/>
            <person name="Brannstrom I.O."/>
            <person name="Guillou S."/>
            <person name="Cros-Aarteil S."/>
            <person name="Calhoun S."/>
            <person name="Haridas S."/>
            <person name="Kuo A."/>
            <person name="Mondo S."/>
            <person name="Pangilinan J."/>
            <person name="Riley R."/>
            <person name="LaButti K."/>
            <person name="Andreopoulos B."/>
            <person name="Lipzen A."/>
            <person name="Chen C."/>
            <person name="Yan M."/>
            <person name="Daum C."/>
            <person name="Ng V."/>
            <person name="Clum A."/>
            <person name="Steindorff A."/>
            <person name="Ohm R.A."/>
            <person name="Martin F."/>
            <person name="Silar P."/>
            <person name="Natvig D.O."/>
            <person name="Lalanne C."/>
            <person name="Gautier V."/>
            <person name="Ament-Velasquez S.L."/>
            <person name="Kruys A."/>
            <person name="Hutchinson M.I."/>
            <person name="Powell A.J."/>
            <person name="Barry K."/>
            <person name="Miller A.N."/>
            <person name="Grigoriev I.V."/>
            <person name="Debuchy R."/>
            <person name="Gladieux P."/>
            <person name="Hiltunen Thoren M."/>
            <person name="Johannesson H."/>
        </authorList>
    </citation>
    <scope>NUCLEOTIDE SEQUENCE</scope>
    <source>
        <strain evidence="5">PSN309</strain>
    </source>
</reference>
<gene>
    <name evidence="5" type="ORF">QBC35DRAFT_539343</name>
</gene>
<keyword evidence="4" id="KW-0456">Lyase</keyword>
<dbReference type="AlphaFoldDB" id="A0AAN6WN19"/>
<dbReference type="Gene3D" id="1.10.600.10">
    <property type="entry name" value="Farnesyl Diphosphate Synthase"/>
    <property type="match status" value="1"/>
</dbReference>
<sequence>MPSIIETTELAEDQQGQQWIRLPDILASWPWQRAINPHYEECKAVSDAWLQSFNVFTPKAQAAVNRCLLASLGFPTLSKEGNRAGCDLMNLFFVFDEKSDISSAEETKFQDDSIWQGILTASSYLTDNDETSTKPEWIGAEIAQQFWGRAILNGATERCQHRFKESFRRYLDSVVQQSADRDTGKIWDIKSYFSLRRETIGCYPSYALLEFSLDIPEEVSTHPTIRRLEDLATDMISIGNDLVSYNPEQARGDEGHNLLTVVMNQYPELSLQQAIDWIEVYHDGVVKEFLEYQMVASLFPGERKKVRDQLLQYADGLGQWPRSNDCWSFEVSVFYVLVLPRLLPRGLSCVDCADSDNYRMGRYFGVGGGLMVRENGGLIALLPKETEGHALDFVV</sequence>
<evidence type="ECO:0000256" key="2">
    <source>
        <dbReference type="ARBA" id="ARBA00006333"/>
    </source>
</evidence>
<dbReference type="PANTHER" id="PTHR35201:SF4">
    <property type="entry name" value="BETA-PINACENE SYNTHASE-RELATED"/>
    <property type="match status" value="1"/>
</dbReference>
<reference evidence="5" key="2">
    <citation type="submission" date="2023-05" db="EMBL/GenBank/DDBJ databases">
        <authorList>
            <consortium name="Lawrence Berkeley National Laboratory"/>
            <person name="Steindorff A."/>
            <person name="Hensen N."/>
            <person name="Bonometti L."/>
            <person name="Westerberg I."/>
            <person name="Brannstrom I.O."/>
            <person name="Guillou S."/>
            <person name="Cros-Aarteil S."/>
            <person name="Calhoun S."/>
            <person name="Haridas S."/>
            <person name="Kuo A."/>
            <person name="Mondo S."/>
            <person name="Pangilinan J."/>
            <person name="Riley R."/>
            <person name="Labutti K."/>
            <person name="Andreopoulos B."/>
            <person name="Lipzen A."/>
            <person name="Chen C."/>
            <person name="Yanf M."/>
            <person name="Daum C."/>
            <person name="Ng V."/>
            <person name="Clum A."/>
            <person name="Ohm R."/>
            <person name="Martin F."/>
            <person name="Silar P."/>
            <person name="Natvig D."/>
            <person name="Lalanne C."/>
            <person name="Gautier V."/>
            <person name="Ament-Velasquez S.L."/>
            <person name="Kruys A."/>
            <person name="Hutchinson M.I."/>
            <person name="Powell A.J."/>
            <person name="Barry K."/>
            <person name="Miller A.N."/>
            <person name="Grigoriev I.V."/>
            <person name="Debuchy R."/>
            <person name="Gladieux P."/>
            <person name="Thoren M.H."/>
            <person name="Johannesson H."/>
        </authorList>
    </citation>
    <scope>NUCLEOTIDE SEQUENCE</scope>
    <source>
        <strain evidence="5">PSN309</strain>
    </source>
</reference>
<dbReference type="InterPro" id="IPR008949">
    <property type="entry name" value="Isoprenoid_synthase_dom_sf"/>
</dbReference>
<dbReference type="EMBL" id="MU864473">
    <property type="protein sequence ID" value="KAK4184826.1"/>
    <property type="molecule type" value="Genomic_DNA"/>
</dbReference>
<dbReference type="Pfam" id="PF19086">
    <property type="entry name" value="Terpene_syn_C_2"/>
    <property type="match status" value="1"/>
</dbReference>
<organism evidence="5 6">
    <name type="scientific">Podospora australis</name>
    <dbReference type="NCBI Taxonomy" id="1536484"/>
    <lineage>
        <taxon>Eukaryota</taxon>
        <taxon>Fungi</taxon>
        <taxon>Dikarya</taxon>
        <taxon>Ascomycota</taxon>
        <taxon>Pezizomycotina</taxon>
        <taxon>Sordariomycetes</taxon>
        <taxon>Sordariomycetidae</taxon>
        <taxon>Sordariales</taxon>
        <taxon>Podosporaceae</taxon>
        <taxon>Podospora</taxon>
    </lineage>
</organism>
<dbReference type="Proteomes" id="UP001302126">
    <property type="component" value="Unassembled WGS sequence"/>
</dbReference>
<name>A0AAN6WN19_9PEZI</name>
<dbReference type="InterPro" id="IPR034686">
    <property type="entry name" value="Terpene_cyclase-like_2"/>
</dbReference>
<evidence type="ECO:0000256" key="3">
    <source>
        <dbReference type="ARBA" id="ARBA00022842"/>
    </source>
</evidence>